<feature type="transmembrane region" description="Helical" evidence="1">
    <location>
        <begin position="169"/>
        <end position="188"/>
    </location>
</feature>
<gene>
    <name evidence="2" type="ORF">G7Y89_g5967</name>
</gene>
<dbReference type="OrthoDB" id="3945378at2759"/>
<feature type="transmembrane region" description="Helical" evidence="1">
    <location>
        <begin position="297"/>
        <end position="322"/>
    </location>
</feature>
<accession>A0A8H4W581</accession>
<sequence length="348" mass="38589">MALTTFEPTSTNRCNISGDGDVYGPGIRLCYYLQWLSVILTPYLTPSSSHKHPDPRQHKYKYTNPDLSSIRITTLILTISIYTTTLITLTKTALLIPEYHIIYSLTLLLPLGYLSLPIPTLLSKPSSHPTKTTTKIQISTPTLITQCLLWILITLIQPPLWFLLADHGSIPNCNIYVFLVFGGVSIYSRTWRTVFKIGSVLSAVACLFTILKGGLWVWGRVCSRIDFEDESEGEVEKGGEGKDEMREKEVEEMNQVLRWPLTAFQLATGILAIAQTEMTIRINGIDVPASLATTGQMIPLVTGVATLLATVGQGVWSWVLLVRKRGEKVKKMKNSSGGSEDSELSKVV</sequence>
<keyword evidence="1" id="KW-1133">Transmembrane helix</keyword>
<reference evidence="2 3" key="1">
    <citation type="submission" date="2020-03" db="EMBL/GenBank/DDBJ databases">
        <title>Draft Genome Sequence of Cudoniella acicularis.</title>
        <authorList>
            <person name="Buettner E."/>
            <person name="Kellner H."/>
        </authorList>
    </citation>
    <scope>NUCLEOTIDE SEQUENCE [LARGE SCALE GENOMIC DNA]</scope>
    <source>
        <strain evidence="2 3">DSM 108380</strain>
    </source>
</reference>
<feature type="transmembrane region" description="Helical" evidence="1">
    <location>
        <begin position="143"/>
        <end position="163"/>
    </location>
</feature>
<protein>
    <submittedName>
        <fullName evidence="2">Uncharacterized protein</fullName>
    </submittedName>
</protein>
<organism evidence="2 3">
    <name type="scientific">Cudoniella acicularis</name>
    <dbReference type="NCBI Taxonomy" id="354080"/>
    <lineage>
        <taxon>Eukaryota</taxon>
        <taxon>Fungi</taxon>
        <taxon>Dikarya</taxon>
        <taxon>Ascomycota</taxon>
        <taxon>Pezizomycotina</taxon>
        <taxon>Leotiomycetes</taxon>
        <taxon>Helotiales</taxon>
        <taxon>Tricladiaceae</taxon>
        <taxon>Cudoniella</taxon>
    </lineage>
</organism>
<feature type="transmembrane region" description="Helical" evidence="1">
    <location>
        <begin position="101"/>
        <end position="122"/>
    </location>
</feature>
<dbReference type="EMBL" id="JAAMPI010000372">
    <property type="protein sequence ID" value="KAF4632160.1"/>
    <property type="molecule type" value="Genomic_DNA"/>
</dbReference>
<dbReference type="Proteomes" id="UP000566819">
    <property type="component" value="Unassembled WGS sequence"/>
</dbReference>
<evidence type="ECO:0000256" key="1">
    <source>
        <dbReference type="SAM" id="Phobius"/>
    </source>
</evidence>
<evidence type="ECO:0000313" key="3">
    <source>
        <dbReference type="Proteomes" id="UP000566819"/>
    </source>
</evidence>
<keyword evidence="1" id="KW-0472">Membrane</keyword>
<keyword evidence="1" id="KW-0812">Transmembrane</keyword>
<name>A0A8H4W581_9HELO</name>
<dbReference type="AlphaFoldDB" id="A0A8H4W581"/>
<evidence type="ECO:0000313" key="2">
    <source>
        <dbReference type="EMBL" id="KAF4632160.1"/>
    </source>
</evidence>
<proteinExistence type="predicted"/>
<feature type="transmembrane region" description="Helical" evidence="1">
    <location>
        <begin position="200"/>
        <end position="219"/>
    </location>
</feature>
<feature type="transmembrane region" description="Helical" evidence="1">
    <location>
        <begin position="69"/>
        <end position="89"/>
    </location>
</feature>
<keyword evidence="3" id="KW-1185">Reference proteome</keyword>
<comment type="caution">
    <text evidence="2">The sequence shown here is derived from an EMBL/GenBank/DDBJ whole genome shotgun (WGS) entry which is preliminary data.</text>
</comment>